<feature type="region of interest" description="Disordered" evidence="1">
    <location>
        <begin position="393"/>
        <end position="447"/>
    </location>
</feature>
<protein>
    <submittedName>
        <fullName evidence="2">Uncharacterized protein</fullName>
    </submittedName>
</protein>
<evidence type="ECO:0000313" key="3">
    <source>
        <dbReference type="Proteomes" id="UP000651452"/>
    </source>
</evidence>
<comment type="caution">
    <text evidence="2">The sequence shown here is derived from an EMBL/GenBank/DDBJ whole genome shotgun (WGS) entry which is preliminary data.</text>
</comment>
<organism evidence="2 3">
    <name type="scientific">Ascochyta lentis</name>
    <dbReference type="NCBI Taxonomy" id="205686"/>
    <lineage>
        <taxon>Eukaryota</taxon>
        <taxon>Fungi</taxon>
        <taxon>Dikarya</taxon>
        <taxon>Ascomycota</taxon>
        <taxon>Pezizomycotina</taxon>
        <taxon>Dothideomycetes</taxon>
        <taxon>Pleosporomycetidae</taxon>
        <taxon>Pleosporales</taxon>
        <taxon>Pleosporineae</taxon>
        <taxon>Didymellaceae</taxon>
        <taxon>Ascochyta</taxon>
    </lineage>
</organism>
<gene>
    <name evidence="2" type="ORF">EKO04_008849</name>
</gene>
<feature type="compositionally biased region" description="Basic and acidic residues" evidence="1">
    <location>
        <begin position="403"/>
        <end position="413"/>
    </location>
</feature>
<accession>A0A8H7J0G0</accession>
<dbReference type="AlphaFoldDB" id="A0A8H7J0G0"/>
<feature type="compositionally biased region" description="Acidic residues" evidence="1">
    <location>
        <begin position="329"/>
        <end position="345"/>
    </location>
</feature>
<keyword evidence="3" id="KW-1185">Reference proteome</keyword>
<dbReference type="OrthoDB" id="3675232at2759"/>
<reference evidence="2" key="2">
    <citation type="submission" date="2020-09" db="EMBL/GenBank/DDBJ databases">
        <title>Reference genome assembly for Australian Ascochyta lentis isolate Al4.</title>
        <authorList>
            <person name="Lee R.C."/>
            <person name="Farfan-Caceres L.M."/>
            <person name="Debler J.W."/>
            <person name="Williams A.H."/>
            <person name="Henares B.M."/>
        </authorList>
    </citation>
    <scope>NUCLEOTIDE SEQUENCE</scope>
    <source>
        <strain evidence="2">Al4</strain>
    </source>
</reference>
<sequence>MYVPCSFIVRRAWLVVGIQPLRQLDAAPLLVTGSDLPARYRKRTSSCTLPSQLITPNAWSESVTSAYITGDSLETAILRACSAASGMTVNMSNKKAKGNFAVALSNGDPRDTKCTLGPNAPTERLDFGSWGNYTAVELLVFFPKIIRNFDVARRLTRNGLGISTMANIINAFRMWDKHPAPPSSIFKKVQAAMRDHPDYQNWKMRDVDKEDLSNHDPTDLTLEGFVLQCVRFPANGWKAKQSVPFKSLAVDVQSFPEGDDALDLTRCVRYAADHPEEIWNYPEDFERLTLQLGGPAKILPEHYDATVSHRWATWHLKDHEEFEWKPADSDIESDSGCSDEDADSLFDDVPQEDVADNGLASAKDILSLSRRVLRSARVLDGQQHHVSLVEPMLEAHQPTPAHSTHDIESRTGESDEQWYLQSSQDRTAAGPTHPTEFPSASMTPPWSENQIASSISQDIQSFDTRTGSSFGNRFLEETEVPDMTATIPDTLFLARNVWQEYSIDAMFAAEGLGEAHNSPTTASGKPKSETDISRHDSVKKTRKDMSPHS</sequence>
<dbReference type="Proteomes" id="UP000651452">
    <property type="component" value="Unassembled WGS sequence"/>
</dbReference>
<feature type="compositionally biased region" description="Basic and acidic residues" evidence="1">
    <location>
        <begin position="526"/>
        <end position="549"/>
    </location>
</feature>
<evidence type="ECO:0000256" key="1">
    <source>
        <dbReference type="SAM" id="MobiDB-lite"/>
    </source>
</evidence>
<feature type="compositionally biased region" description="Polar residues" evidence="1">
    <location>
        <begin position="438"/>
        <end position="447"/>
    </location>
</feature>
<dbReference type="EMBL" id="RZGK01000016">
    <property type="protein sequence ID" value="KAF9693371.1"/>
    <property type="molecule type" value="Genomic_DNA"/>
</dbReference>
<feature type="region of interest" description="Disordered" evidence="1">
    <location>
        <begin position="326"/>
        <end position="345"/>
    </location>
</feature>
<name>A0A8H7J0G0_9PLEO</name>
<feature type="region of interest" description="Disordered" evidence="1">
    <location>
        <begin position="514"/>
        <end position="549"/>
    </location>
</feature>
<evidence type="ECO:0000313" key="2">
    <source>
        <dbReference type="EMBL" id="KAF9693371.1"/>
    </source>
</evidence>
<proteinExistence type="predicted"/>
<reference evidence="2" key="1">
    <citation type="submission" date="2018-12" db="EMBL/GenBank/DDBJ databases">
        <authorList>
            <person name="Syme R.A."/>
            <person name="Farfan-Caceres L."/>
            <person name="Lichtenzveig J."/>
        </authorList>
    </citation>
    <scope>NUCLEOTIDE SEQUENCE</scope>
    <source>
        <strain evidence="2">Al4</strain>
    </source>
</reference>